<dbReference type="InterPro" id="IPR036196">
    <property type="entry name" value="Ptyr_pPase_sf"/>
</dbReference>
<accession>A0A6H9WNV8</accession>
<gene>
    <name evidence="3" type="ORF">F8O04_13640</name>
</gene>
<keyword evidence="4" id="KW-1185">Reference proteome</keyword>
<organism evidence="3 4">
    <name type="scientific">Pseudoclavibacter endophyticus</name>
    <dbReference type="NCBI Taxonomy" id="1778590"/>
    <lineage>
        <taxon>Bacteria</taxon>
        <taxon>Bacillati</taxon>
        <taxon>Actinomycetota</taxon>
        <taxon>Actinomycetes</taxon>
        <taxon>Micrococcales</taxon>
        <taxon>Microbacteriaceae</taxon>
        <taxon>Pseudoclavibacter</taxon>
    </lineage>
</organism>
<dbReference type="Pfam" id="PF01451">
    <property type="entry name" value="LMWPc"/>
    <property type="match status" value="1"/>
</dbReference>
<dbReference type="GO" id="GO:0046685">
    <property type="term" value="P:response to arsenic-containing substance"/>
    <property type="evidence" value="ECO:0007669"/>
    <property type="project" value="UniProtKB-KW"/>
</dbReference>
<dbReference type="SMART" id="SM00226">
    <property type="entry name" value="LMWPc"/>
    <property type="match status" value="1"/>
</dbReference>
<feature type="domain" description="Phosphotyrosine protein phosphatase I" evidence="2">
    <location>
        <begin position="27"/>
        <end position="155"/>
    </location>
</feature>
<dbReference type="Proteomes" id="UP000431744">
    <property type="component" value="Unassembled WGS sequence"/>
</dbReference>
<keyword evidence="1" id="KW-0059">Arsenical resistance</keyword>
<evidence type="ECO:0000256" key="1">
    <source>
        <dbReference type="ARBA" id="ARBA00022849"/>
    </source>
</evidence>
<protein>
    <submittedName>
        <fullName evidence="3">Low molecular weight phosphatase family protein</fullName>
    </submittedName>
</protein>
<dbReference type="PANTHER" id="PTHR43428:SF1">
    <property type="entry name" value="ARSENATE REDUCTASE"/>
    <property type="match status" value="1"/>
</dbReference>
<proteinExistence type="predicted"/>
<dbReference type="EMBL" id="WBJY01000004">
    <property type="protein sequence ID" value="KAB1646779.1"/>
    <property type="molecule type" value="Genomic_DNA"/>
</dbReference>
<comment type="caution">
    <text evidence="3">The sequence shown here is derived from an EMBL/GenBank/DDBJ whole genome shotgun (WGS) entry which is preliminary data.</text>
</comment>
<dbReference type="InterPro" id="IPR023485">
    <property type="entry name" value="Ptyr_pPase"/>
</dbReference>
<evidence type="ECO:0000313" key="3">
    <source>
        <dbReference type="EMBL" id="KAB1646779.1"/>
    </source>
</evidence>
<sequence>MTCPPPIDPTEHPVIDATIAGQGTAAPYIVFVCKKNGGKSQMAAALMRHEAGDRVHVASAGTAPGETLNAQSVESLAELGIGVGDEQPKPLTDEMVAAADLIVVLGAEARVEPANGTPVETWITDEPSERGIGGMERMRLVRDDIAARVRELAARFVHGAA</sequence>
<name>A0A6H9WNV8_9MICO</name>
<dbReference type="OrthoDB" id="9799372at2"/>
<dbReference type="PANTHER" id="PTHR43428">
    <property type="entry name" value="ARSENATE REDUCTASE"/>
    <property type="match status" value="1"/>
</dbReference>
<reference evidence="3 4" key="1">
    <citation type="submission" date="2019-09" db="EMBL/GenBank/DDBJ databases">
        <title>Phylogeny of genus Pseudoclavibacter and closely related genus.</title>
        <authorList>
            <person name="Li Y."/>
        </authorList>
    </citation>
    <scope>NUCLEOTIDE SEQUENCE [LARGE SCALE GENOMIC DNA]</scope>
    <source>
        <strain evidence="3 4">EGI 60007</strain>
    </source>
</reference>
<dbReference type="AlphaFoldDB" id="A0A6H9WNV8"/>
<evidence type="ECO:0000313" key="4">
    <source>
        <dbReference type="Proteomes" id="UP000431744"/>
    </source>
</evidence>
<evidence type="ECO:0000259" key="2">
    <source>
        <dbReference type="SMART" id="SM00226"/>
    </source>
</evidence>
<dbReference type="Gene3D" id="3.40.50.2300">
    <property type="match status" value="1"/>
</dbReference>
<dbReference type="SUPFAM" id="SSF52788">
    <property type="entry name" value="Phosphotyrosine protein phosphatases I"/>
    <property type="match status" value="1"/>
</dbReference>